<accession>A0ABN7UXJ2</accession>
<dbReference type="Proteomes" id="UP000789901">
    <property type="component" value="Unassembled WGS sequence"/>
</dbReference>
<sequence length="225" mass="25947">MATSSISYSYLSKKILDCEIPSEETFNILSLDHQIEILKSCYNKKRKLLVKLLDDKKNEQVYNKHKHQIGSNKWIVEECLKQKLIDRADNFRQRNKTPKFKVTGSNIQVTSSDDELEILNHDVNQNIEQDKENEHINIISSYNNTSSYYHESASSSDNDEATKNVTLHLFQNLENHVPSRIQRKDALFASNGNPIPKRVQKEDTLLSSNKNNAKKVQKANTRSKA</sequence>
<feature type="compositionally biased region" description="Basic residues" evidence="1">
    <location>
        <begin position="212"/>
        <end position="225"/>
    </location>
</feature>
<proteinExistence type="predicted"/>
<protein>
    <submittedName>
        <fullName evidence="2">46281_t:CDS:1</fullName>
    </submittedName>
</protein>
<name>A0ABN7UXJ2_GIGMA</name>
<feature type="region of interest" description="Disordered" evidence="1">
    <location>
        <begin position="189"/>
        <end position="225"/>
    </location>
</feature>
<evidence type="ECO:0000313" key="2">
    <source>
        <dbReference type="EMBL" id="CAG8682713.1"/>
    </source>
</evidence>
<organism evidence="2 3">
    <name type="scientific">Gigaspora margarita</name>
    <dbReference type="NCBI Taxonomy" id="4874"/>
    <lineage>
        <taxon>Eukaryota</taxon>
        <taxon>Fungi</taxon>
        <taxon>Fungi incertae sedis</taxon>
        <taxon>Mucoromycota</taxon>
        <taxon>Glomeromycotina</taxon>
        <taxon>Glomeromycetes</taxon>
        <taxon>Diversisporales</taxon>
        <taxon>Gigasporaceae</taxon>
        <taxon>Gigaspora</taxon>
    </lineage>
</organism>
<evidence type="ECO:0000256" key="1">
    <source>
        <dbReference type="SAM" id="MobiDB-lite"/>
    </source>
</evidence>
<keyword evidence="3" id="KW-1185">Reference proteome</keyword>
<comment type="caution">
    <text evidence="2">The sequence shown here is derived from an EMBL/GenBank/DDBJ whole genome shotgun (WGS) entry which is preliminary data.</text>
</comment>
<evidence type="ECO:0000313" key="3">
    <source>
        <dbReference type="Proteomes" id="UP000789901"/>
    </source>
</evidence>
<reference evidence="2 3" key="1">
    <citation type="submission" date="2021-06" db="EMBL/GenBank/DDBJ databases">
        <authorList>
            <person name="Kallberg Y."/>
            <person name="Tangrot J."/>
            <person name="Rosling A."/>
        </authorList>
    </citation>
    <scope>NUCLEOTIDE SEQUENCE [LARGE SCALE GENOMIC DNA]</scope>
    <source>
        <strain evidence="2 3">120-4 pot B 10/14</strain>
    </source>
</reference>
<feature type="non-terminal residue" evidence="2">
    <location>
        <position position="225"/>
    </location>
</feature>
<gene>
    <name evidence="2" type="ORF">GMARGA_LOCUS11060</name>
</gene>
<dbReference type="EMBL" id="CAJVQB010006372">
    <property type="protein sequence ID" value="CAG8682713.1"/>
    <property type="molecule type" value="Genomic_DNA"/>
</dbReference>